<dbReference type="OrthoDB" id="228608at2"/>
<dbReference type="PANTHER" id="PTHR39431">
    <property type="entry name" value="FRPA/C-RELATED PROTEIN"/>
    <property type="match status" value="1"/>
</dbReference>
<dbReference type="PROSITE" id="PS00018">
    <property type="entry name" value="EF_HAND_1"/>
    <property type="match status" value="1"/>
</dbReference>
<keyword evidence="3" id="KW-1185">Reference proteome</keyword>
<protein>
    <submittedName>
        <fullName evidence="2">FrpA/C</fullName>
    </submittedName>
</protein>
<reference evidence="2 3" key="1">
    <citation type="submission" date="2019-08" db="EMBL/GenBank/DDBJ databases">
        <title>Complete genome sequence of Candidatus Uab amorphum.</title>
        <authorList>
            <person name="Shiratori T."/>
            <person name="Suzuki S."/>
            <person name="Kakizawa Y."/>
            <person name="Ishida K."/>
        </authorList>
    </citation>
    <scope>NUCLEOTIDE SEQUENCE [LARGE SCALE GENOMIC DNA]</scope>
    <source>
        <strain evidence="2 3">SRT547</strain>
    </source>
</reference>
<dbReference type="EMBL" id="AP019860">
    <property type="protein sequence ID" value="BBM84050.1"/>
    <property type="molecule type" value="Genomic_DNA"/>
</dbReference>
<dbReference type="AlphaFoldDB" id="A0A5S9IN08"/>
<organism evidence="2 3">
    <name type="scientific">Uabimicrobium amorphum</name>
    <dbReference type="NCBI Taxonomy" id="2596890"/>
    <lineage>
        <taxon>Bacteria</taxon>
        <taxon>Pseudomonadati</taxon>
        <taxon>Planctomycetota</taxon>
        <taxon>Candidatus Uabimicrobiia</taxon>
        <taxon>Candidatus Uabimicrobiales</taxon>
        <taxon>Candidatus Uabimicrobiaceae</taxon>
        <taxon>Candidatus Uabimicrobium</taxon>
    </lineage>
</organism>
<evidence type="ECO:0000313" key="2">
    <source>
        <dbReference type="EMBL" id="BBM84050.1"/>
    </source>
</evidence>
<sequence>MKYLVIFLLIPTLALSSLWADDGDSVVQDRPENFMDSPVKNSELPPVFGIEFHHDLLEVFRTDYRWGINNYLENSNDDLGVGHVLEYLADLQEHQHHGDGADIKRSGYRDLGIVEGDVEVFTSAISNFISDFNSSTEVFNSVIMQGESTFFNALGQETTNTDPASVYEDYEGDSSDTVSVYAGRNTGAAPTGYGPNGRYREGDNGDYTNEVLLMTITTPEGVFEVNAFGVYTPIVLDMDGDKRLQASGGKWLPHSSIEKDTRRAFDINGDGFAEVIEWVGPNDGLLVQYDGGEINGNHLFGDAGGFKHGFEKLSLLDKNNDGVLTGAELETLSVWQDKNGNAKADSGEVQTVEELNITSIGVKHRMFTASFTQNGESKMLWDWHPSTHIVKKIK</sequence>
<dbReference type="Proteomes" id="UP000326354">
    <property type="component" value="Chromosome"/>
</dbReference>
<feature type="chain" id="PRO_5024830659" evidence="1">
    <location>
        <begin position="21"/>
        <end position="394"/>
    </location>
</feature>
<accession>A0A5S9IN08</accession>
<dbReference type="PANTHER" id="PTHR39431:SF1">
    <property type="entry name" value="FRPA_C-RELATED PROTEIN"/>
    <property type="match status" value="1"/>
</dbReference>
<evidence type="ECO:0000256" key="1">
    <source>
        <dbReference type="SAM" id="SignalP"/>
    </source>
</evidence>
<feature type="signal peptide" evidence="1">
    <location>
        <begin position="1"/>
        <end position="20"/>
    </location>
</feature>
<keyword evidence="1" id="KW-0732">Signal</keyword>
<name>A0A5S9IN08_UABAM</name>
<evidence type="ECO:0000313" key="3">
    <source>
        <dbReference type="Proteomes" id="UP000326354"/>
    </source>
</evidence>
<dbReference type="InterPro" id="IPR018247">
    <property type="entry name" value="EF_Hand_1_Ca_BS"/>
</dbReference>
<dbReference type="RefSeq" id="WP_151968229.1">
    <property type="nucleotide sequence ID" value="NZ_AP019860.1"/>
</dbReference>
<gene>
    <name evidence="2" type="ORF">UABAM_02405</name>
</gene>
<dbReference type="KEGG" id="uam:UABAM_02405"/>
<proteinExistence type="predicted"/>